<dbReference type="Pfam" id="PF00109">
    <property type="entry name" value="ketoacyl-synt"/>
    <property type="match status" value="1"/>
</dbReference>
<dbReference type="OrthoDB" id="416758at2"/>
<organism evidence="6 7">
    <name type="scientific">Actinomadura rubrisoli</name>
    <dbReference type="NCBI Taxonomy" id="2530368"/>
    <lineage>
        <taxon>Bacteria</taxon>
        <taxon>Bacillati</taxon>
        <taxon>Actinomycetota</taxon>
        <taxon>Actinomycetes</taxon>
        <taxon>Streptosporangiales</taxon>
        <taxon>Thermomonosporaceae</taxon>
        <taxon>Actinomadura</taxon>
    </lineage>
</organism>
<dbReference type="InterPro" id="IPR000794">
    <property type="entry name" value="Beta-ketoacyl_synthase"/>
</dbReference>
<feature type="domain" description="Ketosynthase family 3 (KS3)" evidence="5">
    <location>
        <begin position="2"/>
        <end position="402"/>
    </location>
</feature>
<comment type="caution">
    <text evidence="6">The sequence shown here is derived from an EMBL/GenBank/DDBJ whole genome shotgun (WGS) entry which is preliminary data.</text>
</comment>
<name>A0A4R5BRD4_9ACTN</name>
<dbReference type="Proteomes" id="UP000294513">
    <property type="component" value="Unassembled WGS sequence"/>
</dbReference>
<evidence type="ECO:0000313" key="6">
    <source>
        <dbReference type="EMBL" id="TDD88013.1"/>
    </source>
</evidence>
<evidence type="ECO:0000259" key="5">
    <source>
        <dbReference type="PROSITE" id="PS52004"/>
    </source>
</evidence>
<dbReference type="InterPro" id="IPR014030">
    <property type="entry name" value="Ketoacyl_synth_N"/>
</dbReference>
<sequence>MTGDVVVTGLGVTAPNGIGADEYWGASLRGEPGIGPITRFDTDGYAVGVAGEIPVCAAEQELPERLMPQSDRTTRLALVAADEALQDAAVKPGDLPEYAMGVVTASTSGGLEFGQRELQKLWGQGWEHVSAYMSFAWYYAVHTGQISIKNGMRGPGGVLASEQAGGVDTLAFARRKIRAGTAVMVAGGVDGTLCPYGLAIQAASGELSARTEPEAAYLPFDRDASGCVPGEGGAILIAESRADAEARGAPRVYGAIAGCGSAFDPEPGCADGLLRAARAALADAGVPADAVDAVFADAAGVPHLDRAEAAMLARLFGPRGVPVTAPKSMTGRLLSGGAALDIATALLSLRDGAIPPTANVDGDRVDERLDLVTGGPRHGRVGTVLVLARGRGGFASAAVLTQPPS</sequence>
<dbReference type="PANTHER" id="PTHR11712:SF322">
    <property type="entry name" value="POLYKETIDE BETA-KETOACYL SYNTHASE 2-RELATED"/>
    <property type="match status" value="1"/>
</dbReference>
<dbReference type="PANTHER" id="PTHR11712">
    <property type="entry name" value="POLYKETIDE SYNTHASE-RELATED"/>
    <property type="match status" value="1"/>
</dbReference>
<accession>A0A4R5BRD4</accession>
<keyword evidence="3" id="KW-0012">Acyltransferase</keyword>
<evidence type="ECO:0000256" key="1">
    <source>
        <dbReference type="ARBA" id="ARBA00008467"/>
    </source>
</evidence>
<dbReference type="GO" id="GO:0004315">
    <property type="term" value="F:3-oxoacyl-[acyl-carrier-protein] synthase activity"/>
    <property type="evidence" value="ECO:0007669"/>
    <property type="project" value="TreeGrafter"/>
</dbReference>
<proteinExistence type="inferred from homology"/>
<evidence type="ECO:0000256" key="2">
    <source>
        <dbReference type="ARBA" id="ARBA00022679"/>
    </source>
</evidence>
<reference evidence="6 7" key="1">
    <citation type="submission" date="2019-03" db="EMBL/GenBank/DDBJ databases">
        <title>Draft genome sequences of novel Actinobacteria.</title>
        <authorList>
            <person name="Sahin N."/>
            <person name="Ay H."/>
            <person name="Saygin H."/>
        </authorList>
    </citation>
    <scope>NUCLEOTIDE SEQUENCE [LARGE SCALE GENOMIC DNA]</scope>
    <source>
        <strain evidence="6 7">H3C3</strain>
    </source>
</reference>
<dbReference type="RefSeq" id="WP_131893721.1">
    <property type="nucleotide sequence ID" value="NZ_SMKU01000067.1"/>
</dbReference>
<dbReference type="InterPro" id="IPR016039">
    <property type="entry name" value="Thiolase-like"/>
</dbReference>
<evidence type="ECO:0000256" key="3">
    <source>
        <dbReference type="ARBA" id="ARBA00023315"/>
    </source>
</evidence>
<comment type="similarity">
    <text evidence="1 4">Belongs to the thiolase-like superfamily. Beta-ketoacyl-ACP synthases family.</text>
</comment>
<evidence type="ECO:0000256" key="4">
    <source>
        <dbReference type="RuleBase" id="RU003694"/>
    </source>
</evidence>
<keyword evidence="2 4" id="KW-0808">Transferase</keyword>
<dbReference type="InterPro" id="IPR020841">
    <property type="entry name" value="PKS_Beta-ketoAc_synthase_dom"/>
</dbReference>
<dbReference type="AlphaFoldDB" id="A0A4R5BRD4"/>
<dbReference type="GO" id="GO:0006633">
    <property type="term" value="P:fatty acid biosynthetic process"/>
    <property type="evidence" value="ECO:0007669"/>
    <property type="project" value="TreeGrafter"/>
</dbReference>
<dbReference type="EMBL" id="SMKU01000067">
    <property type="protein sequence ID" value="TDD88013.1"/>
    <property type="molecule type" value="Genomic_DNA"/>
</dbReference>
<dbReference type="SUPFAM" id="SSF53901">
    <property type="entry name" value="Thiolase-like"/>
    <property type="match status" value="2"/>
</dbReference>
<dbReference type="Gene3D" id="3.40.47.10">
    <property type="match status" value="2"/>
</dbReference>
<protein>
    <submittedName>
        <fullName evidence="6">Ketosynthase chain-length factor</fullName>
    </submittedName>
</protein>
<dbReference type="Pfam" id="PF02801">
    <property type="entry name" value="Ketoacyl-synt_C"/>
    <property type="match status" value="1"/>
</dbReference>
<evidence type="ECO:0000313" key="7">
    <source>
        <dbReference type="Proteomes" id="UP000294513"/>
    </source>
</evidence>
<gene>
    <name evidence="6" type="ORF">E1298_15490</name>
</gene>
<dbReference type="PROSITE" id="PS52004">
    <property type="entry name" value="KS3_2"/>
    <property type="match status" value="1"/>
</dbReference>
<keyword evidence="7" id="KW-1185">Reference proteome</keyword>
<dbReference type="InterPro" id="IPR014031">
    <property type="entry name" value="Ketoacyl_synth_C"/>
</dbReference>